<feature type="region of interest" description="Disordered" evidence="1">
    <location>
        <begin position="1"/>
        <end position="74"/>
    </location>
</feature>
<organism evidence="2 3">
    <name type="scientific">Hibiscus sabdariffa</name>
    <name type="common">roselle</name>
    <dbReference type="NCBI Taxonomy" id="183260"/>
    <lineage>
        <taxon>Eukaryota</taxon>
        <taxon>Viridiplantae</taxon>
        <taxon>Streptophyta</taxon>
        <taxon>Embryophyta</taxon>
        <taxon>Tracheophyta</taxon>
        <taxon>Spermatophyta</taxon>
        <taxon>Magnoliopsida</taxon>
        <taxon>eudicotyledons</taxon>
        <taxon>Gunneridae</taxon>
        <taxon>Pentapetalae</taxon>
        <taxon>rosids</taxon>
        <taxon>malvids</taxon>
        <taxon>Malvales</taxon>
        <taxon>Malvaceae</taxon>
        <taxon>Malvoideae</taxon>
        <taxon>Hibiscus</taxon>
    </lineage>
</organism>
<feature type="region of interest" description="Disordered" evidence="1">
    <location>
        <begin position="305"/>
        <end position="333"/>
    </location>
</feature>
<feature type="compositionally biased region" description="Polar residues" evidence="1">
    <location>
        <begin position="118"/>
        <end position="138"/>
    </location>
</feature>
<proteinExistence type="predicted"/>
<name>A0ABR2R569_9ROSI</name>
<feature type="region of interest" description="Disordered" evidence="1">
    <location>
        <begin position="79"/>
        <end position="98"/>
    </location>
</feature>
<feature type="compositionally biased region" description="Basic and acidic residues" evidence="1">
    <location>
        <begin position="79"/>
        <end position="88"/>
    </location>
</feature>
<accession>A0ABR2R569</accession>
<sequence length="383" mass="39906">MLSTAGNPKESVPYGNPSGRPPEESIPIVLAPQFERPASPTPLEGQSFAKKGKSDGSLGANGSEDMDADGVMVINDGLKDADRADSGDALKAGESQLQFENPSLGKATYASVVDKDSSNSNMAKSGSRSQMAATGLRTSHSEGQDTKEVESFGPWMVAETRRRRPAGRTTATDNTRSLVGSSRFAALEVPEEGTVVTGMAKEYSVTREADLGNTEKQLDVGAVGNGITKNAAYMASNPDKRVKAGAVQTRNAMVVPTVAGQSATVVEHITGGLKGSHTAVKIMEPAVKGRSGQVGVRSSGFKGRMARTSVARGVRGRRAGEPSALGKPSLTAVGQSSAGLQGNMIAGFHPPVLLPPSSDEETLYEMSDEEAMIEAEEGERLLA</sequence>
<evidence type="ECO:0000313" key="3">
    <source>
        <dbReference type="Proteomes" id="UP001396334"/>
    </source>
</evidence>
<feature type="compositionally biased region" description="Basic and acidic residues" evidence="1">
    <location>
        <begin position="139"/>
        <end position="150"/>
    </location>
</feature>
<keyword evidence="3" id="KW-1185">Reference proteome</keyword>
<dbReference type="Proteomes" id="UP001396334">
    <property type="component" value="Unassembled WGS sequence"/>
</dbReference>
<evidence type="ECO:0000313" key="2">
    <source>
        <dbReference type="EMBL" id="KAK9008081.1"/>
    </source>
</evidence>
<feature type="region of interest" description="Disordered" evidence="1">
    <location>
        <begin position="116"/>
        <end position="151"/>
    </location>
</feature>
<evidence type="ECO:0000256" key="1">
    <source>
        <dbReference type="SAM" id="MobiDB-lite"/>
    </source>
</evidence>
<reference evidence="2 3" key="1">
    <citation type="journal article" date="2024" name="G3 (Bethesda)">
        <title>Genome assembly of Hibiscus sabdariffa L. provides insights into metabolisms of medicinal natural products.</title>
        <authorList>
            <person name="Kim T."/>
        </authorList>
    </citation>
    <scope>NUCLEOTIDE SEQUENCE [LARGE SCALE GENOMIC DNA]</scope>
    <source>
        <strain evidence="2">TK-2024</strain>
        <tissue evidence="2">Old leaves</tissue>
    </source>
</reference>
<protein>
    <submittedName>
        <fullName evidence="2">Uncharacterized protein</fullName>
    </submittedName>
</protein>
<gene>
    <name evidence="2" type="ORF">V6N11_074984</name>
</gene>
<dbReference type="EMBL" id="JBBPBN010000026">
    <property type="protein sequence ID" value="KAK9008081.1"/>
    <property type="molecule type" value="Genomic_DNA"/>
</dbReference>
<comment type="caution">
    <text evidence="2">The sequence shown here is derived from an EMBL/GenBank/DDBJ whole genome shotgun (WGS) entry which is preliminary data.</text>
</comment>